<evidence type="ECO:0000313" key="1">
    <source>
        <dbReference type="EMBL" id="QEC54822.1"/>
    </source>
</evidence>
<accession>A0A5B8UEH7</accession>
<organism evidence="1 2">
    <name type="scientific">Flavisolibacter ginsenosidimutans</name>
    <dbReference type="NCBI Taxonomy" id="661481"/>
    <lineage>
        <taxon>Bacteria</taxon>
        <taxon>Pseudomonadati</taxon>
        <taxon>Bacteroidota</taxon>
        <taxon>Chitinophagia</taxon>
        <taxon>Chitinophagales</taxon>
        <taxon>Chitinophagaceae</taxon>
        <taxon>Flavisolibacter</taxon>
    </lineage>
</organism>
<dbReference type="OrthoDB" id="676420at2"/>
<dbReference type="Proteomes" id="UP000321204">
    <property type="component" value="Chromosome"/>
</dbReference>
<name>A0A5B8UEH7_9BACT</name>
<dbReference type="InterPro" id="IPR014710">
    <property type="entry name" value="RmlC-like_jellyroll"/>
</dbReference>
<evidence type="ECO:0000313" key="2">
    <source>
        <dbReference type="Proteomes" id="UP000321204"/>
    </source>
</evidence>
<dbReference type="KEGG" id="fgg:FSB75_02525"/>
<proteinExistence type="predicted"/>
<evidence type="ECO:0008006" key="3">
    <source>
        <dbReference type="Google" id="ProtNLM"/>
    </source>
</evidence>
<dbReference type="EMBL" id="CP042433">
    <property type="protein sequence ID" value="QEC54822.1"/>
    <property type="molecule type" value="Genomic_DNA"/>
</dbReference>
<dbReference type="Gene3D" id="2.60.120.10">
    <property type="entry name" value="Jelly Rolls"/>
    <property type="match status" value="1"/>
</dbReference>
<dbReference type="SUPFAM" id="SSF51182">
    <property type="entry name" value="RmlC-like cupins"/>
    <property type="match status" value="1"/>
</dbReference>
<dbReference type="AlphaFoldDB" id="A0A5B8UEH7"/>
<gene>
    <name evidence="1" type="ORF">FSB75_02525</name>
</gene>
<dbReference type="InterPro" id="IPR011051">
    <property type="entry name" value="RmlC_Cupin_sf"/>
</dbReference>
<sequence length="126" mass="14128">MSSDTSNTTGWPDELDALLSAPEHHKLLMENDFVRVIDTLIPPGEVTNVHTHKWPASLYVISWSDFIRYDAKGNIIVDSRNFLQTPLPSSAIWSEALQPHALENIGESEIHIISVESKTLIDDAQH</sequence>
<keyword evidence="2" id="KW-1185">Reference proteome</keyword>
<reference evidence="1 2" key="1">
    <citation type="journal article" date="2015" name="Int. J. Syst. Evol. Microbiol.">
        <title>Flavisolibacter ginsenosidimutans sp. nov., with ginsenoside-converting activity isolated from soil used for cultivating ginseng.</title>
        <authorList>
            <person name="Zhao Y."/>
            <person name="Liu Q."/>
            <person name="Kang M.S."/>
            <person name="Jin F."/>
            <person name="Yu H."/>
            <person name="Im W.T."/>
        </authorList>
    </citation>
    <scope>NUCLEOTIDE SEQUENCE [LARGE SCALE GENOMIC DNA]</scope>
    <source>
        <strain evidence="1 2">Gsoil 636</strain>
    </source>
</reference>
<protein>
    <recommendedName>
        <fullName evidence="3">Cupin</fullName>
    </recommendedName>
</protein>
<dbReference type="RefSeq" id="WP_146782278.1">
    <property type="nucleotide sequence ID" value="NZ_BAABIO010000006.1"/>
</dbReference>